<dbReference type="Proteomes" id="UP000007721">
    <property type="component" value="Chromosome"/>
</dbReference>
<dbReference type="CDD" id="cd17877">
    <property type="entry name" value="NP_MTAN-like"/>
    <property type="match status" value="1"/>
</dbReference>
<dbReference type="GO" id="GO:0019284">
    <property type="term" value="P:L-methionine salvage from S-adenosylmethionine"/>
    <property type="evidence" value="ECO:0007669"/>
    <property type="project" value="TreeGrafter"/>
</dbReference>
<name>B9LZ89_GEODF</name>
<gene>
    <name evidence="2" type="ordered locus">Geob_2288</name>
</gene>
<dbReference type="SUPFAM" id="SSF53167">
    <property type="entry name" value="Purine and uridine phosphorylases"/>
    <property type="match status" value="1"/>
</dbReference>
<dbReference type="PANTHER" id="PTHR46832">
    <property type="entry name" value="5'-METHYLTHIOADENOSINE/S-ADENOSYLHOMOCYSTEINE NUCLEOSIDASE"/>
    <property type="match status" value="1"/>
</dbReference>
<evidence type="ECO:0000313" key="2">
    <source>
        <dbReference type="EMBL" id="ACM20642.1"/>
    </source>
</evidence>
<evidence type="ECO:0000259" key="1">
    <source>
        <dbReference type="Pfam" id="PF01048"/>
    </source>
</evidence>
<dbReference type="EMBL" id="CP001390">
    <property type="protein sequence ID" value="ACM20642.1"/>
    <property type="molecule type" value="Genomic_DNA"/>
</dbReference>
<dbReference type="AlphaFoldDB" id="B9LZ89"/>
<dbReference type="PANTHER" id="PTHR46832:SF1">
    <property type="entry name" value="5'-METHYLTHIOADENOSINE_S-ADENOSYLHOMOCYSTEINE NUCLEOSIDASE"/>
    <property type="match status" value="1"/>
</dbReference>
<dbReference type="GO" id="GO:0005829">
    <property type="term" value="C:cytosol"/>
    <property type="evidence" value="ECO:0007669"/>
    <property type="project" value="TreeGrafter"/>
</dbReference>
<dbReference type="Gene3D" id="3.40.50.1580">
    <property type="entry name" value="Nucleoside phosphorylase domain"/>
    <property type="match status" value="1"/>
</dbReference>
<proteinExistence type="predicted"/>
<reference evidence="2 3" key="1">
    <citation type="submission" date="2009-01" db="EMBL/GenBank/DDBJ databases">
        <title>Complete sequence of Geobacter sp. FRC-32.</title>
        <authorList>
            <consortium name="US DOE Joint Genome Institute"/>
            <person name="Lucas S."/>
            <person name="Copeland A."/>
            <person name="Lapidus A."/>
            <person name="Glavina del Rio T."/>
            <person name="Dalin E."/>
            <person name="Tice H."/>
            <person name="Bruce D."/>
            <person name="Goodwin L."/>
            <person name="Pitluck S."/>
            <person name="Saunders E."/>
            <person name="Brettin T."/>
            <person name="Detter J.C."/>
            <person name="Han C."/>
            <person name="Larimer F."/>
            <person name="Land M."/>
            <person name="Hauser L."/>
            <person name="Kyrpides N."/>
            <person name="Ovchinnikova G."/>
            <person name="Kostka J."/>
            <person name="Richardson P."/>
        </authorList>
    </citation>
    <scope>NUCLEOTIDE SEQUENCE [LARGE SCALE GENOMIC DNA]</scope>
    <source>
        <strain evidence="3">DSM 22248 / JCM 15807 / FRC-32</strain>
    </source>
</reference>
<sequence>MNISTIGIIAAMPEEVNPLLKRIGIYQREKRESFELFRFGLDVKKIVLVRSGMGAKHAARATRFLIKTASPDIIINFGFAGAVTAGPRVGDLVLADQVFSYDGTRFRKEAMPSAELVNRMHCLVRQEASAENNIYRSSFITTLKITGKSTLAKALPENCPYPALEMESAAVAAAAVEAGIPFAAMRAISDAAEEELGFSLEEFTDSEMNIKMTKILVTVAKKPWIIPQLLRLARNSNAAGKSLAIGVEAFLKAM</sequence>
<keyword evidence="3" id="KW-1185">Reference proteome</keyword>
<dbReference type="GO" id="GO:0009116">
    <property type="term" value="P:nucleoside metabolic process"/>
    <property type="evidence" value="ECO:0007669"/>
    <property type="project" value="InterPro"/>
</dbReference>
<accession>B9LZ89</accession>
<dbReference type="InterPro" id="IPR000845">
    <property type="entry name" value="Nucleoside_phosphorylase_d"/>
</dbReference>
<organism evidence="2 3">
    <name type="scientific">Geotalea daltonii (strain DSM 22248 / JCM 15807 / FRC-32)</name>
    <name type="common">Geobacter daltonii</name>
    <dbReference type="NCBI Taxonomy" id="316067"/>
    <lineage>
        <taxon>Bacteria</taxon>
        <taxon>Pseudomonadati</taxon>
        <taxon>Thermodesulfobacteriota</taxon>
        <taxon>Desulfuromonadia</taxon>
        <taxon>Geobacterales</taxon>
        <taxon>Geobacteraceae</taxon>
        <taxon>Geotalea</taxon>
    </lineage>
</organism>
<dbReference type="eggNOG" id="COG0775">
    <property type="taxonomic scope" value="Bacteria"/>
</dbReference>
<dbReference type="RefSeq" id="WP_012647371.1">
    <property type="nucleotide sequence ID" value="NC_011979.1"/>
</dbReference>
<evidence type="ECO:0000313" key="3">
    <source>
        <dbReference type="Proteomes" id="UP000007721"/>
    </source>
</evidence>
<protein>
    <submittedName>
        <fullName evidence="2">Nucleoside phosphorylase</fullName>
    </submittedName>
</protein>
<dbReference type="GO" id="GO:0008930">
    <property type="term" value="F:methylthioadenosine nucleosidase activity"/>
    <property type="evidence" value="ECO:0007669"/>
    <property type="project" value="TreeGrafter"/>
</dbReference>
<feature type="domain" description="Nucleoside phosphorylase" evidence="1">
    <location>
        <begin position="5"/>
        <end position="219"/>
    </location>
</feature>
<dbReference type="InterPro" id="IPR035994">
    <property type="entry name" value="Nucleoside_phosphorylase_sf"/>
</dbReference>
<dbReference type="Pfam" id="PF01048">
    <property type="entry name" value="PNP_UDP_1"/>
    <property type="match status" value="1"/>
</dbReference>
<dbReference type="STRING" id="316067.Geob_2288"/>
<dbReference type="HOGENOM" id="CLU_031248_4_1_7"/>
<dbReference type="KEGG" id="geo:Geob_2288"/>
<dbReference type="GO" id="GO:0008782">
    <property type="term" value="F:adenosylhomocysteine nucleosidase activity"/>
    <property type="evidence" value="ECO:0007669"/>
    <property type="project" value="TreeGrafter"/>
</dbReference>